<gene>
    <name evidence="1" type="ordered locus">Ngar_c16060</name>
</gene>
<dbReference type="InParanoid" id="K0IN06"/>
<dbReference type="Proteomes" id="UP000008037">
    <property type="component" value="Chromosome"/>
</dbReference>
<keyword evidence="2" id="KW-1185">Reference proteome</keyword>
<dbReference type="BioCyc" id="CNIT1237085:G1324-1604-MONOMER"/>
<protein>
    <submittedName>
        <fullName evidence="1">Uncharacterized protein</fullName>
    </submittedName>
</protein>
<reference evidence="1 2" key="1">
    <citation type="journal article" date="2012" name="Environ. Microbiol.">
        <title>The genome of the ammonia-oxidizing Candidatus Nitrososphaera gargensis: insights into metabolic versatility and environmental adaptations.</title>
        <authorList>
            <person name="Spang A."/>
            <person name="Poehlein A."/>
            <person name="Offre P."/>
            <person name="Zumbragel S."/>
            <person name="Haider S."/>
            <person name="Rychlik N."/>
            <person name="Nowka B."/>
            <person name="Schmeisser C."/>
            <person name="Lebedeva E.V."/>
            <person name="Rattei T."/>
            <person name="Bohm C."/>
            <person name="Schmid M."/>
            <person name="Galushko A."/>
            <person name="Hatzenpichler R."/>
            <person name="Weinmaier T."/>
            <person name="Daniel R."/>
            <person name="Schleper C."/>
            <person name="Spieck E."/>
            <person name="Streit W."/>
            <person name="Wagner M."/>
        </authorList>
    </citation>
    <scope>NUCLEOTIDE SEQUENCE [LARGE SCALE GENOMIC DNA]</scope>
    <source>
        <strain evidence="2">Ga9.2</strain>
    </source>
</reference>
<dbReference type="InterPro" id="IPR036388">
    <property type="entry name" value="WH-like_DNA-bd_sf"/>
</dbReference>
<organism evidence="1 2">
    <name type="scientific">Nitrososphaera gargensis (strain Ga9.2)</name>
    <dbReference type="NCBI Taxonomy" id="1237085"/>
    <lineage>
        <taxon>Archaea</taxon>
        <taxon>Nitrososphaerota</taxon>
        <taxon>Nitrososphaeria</taxon>
        <taxon>Nitrososphaerales</taxon>
        <taxon>Nitrososphaeraceae</taxon>
        <taxon>Nitrososphaera</taxon>
    </lineage>
</organism>
<dbReference type="AlphaFoldDB" id="K0IN06"/>
<dbReference type="STRING" id="1237085.Ngar_c16060"/>
<evidence type="ECO:0000313" key="2">
    <source>
        <dbReference type="Proteomes" id="UP000008037"/>
    </source>
</evidence>
<dbReference type="GeneID" id="13797865"/>
<dbReference type="HOGENOM" id="CLU_2476120_0_0_2"/>
<accession>K0IN06</accession>
<dbReference type="RefSeq" id="WP_015019076.1">
    <property type="nucleotide sequence ID" value="NC_018719.1"/>
</dbReference>
<name>K0IN06_NITGG</name>
<dbReference type="Gene3D" id="1.10.10.10">
    <property type="entry name" value="Winged helix-like DNA-binding domain superfamily/Winged helix DNA-binding domain"/>
    <property type="match status" value="1"/>
</dbReference>
<evidence type="ECO:0000313" key="1">
    <source>
        <dbReference type="EMBL" id="AFU58539.1"/>
    </source>
</evidence>
<sequence>MPIDAAEFDAHKDLATIITQFLCRNRDKGFSAKEIAQATGISEADVNSAMFKLGLSDLASAIAGRKKKIRIEDVTIGGTTYYRCVSD</sequence>
<dbReference type="EMBL" id="CP002408">
    <property type="protein sequence ID" value="AFU58539.1"/>
    <property type="molecule type" value="Genomic_DNA"/>
</dbReference>
<dbReference type="KEGG" id="nga:Ngar_c16060"/>
<proteinExistence type="predicted"/>